<dbReference type="Gene3D" id="1.20.1250.20">
    <property type="entry name" value="MFS general substrate transporter like domains"/>
    <property type="match status" value="1"/>
</dbReference>
<feature type="transmembrane region" description="Helical" evidence="8">
    <location>
        <begin position="212"/>
        <end position="231"/>
    </location>
</feature>
<keyword evidence="3" id="KW-0813">Transport</keyword>
<dbReference type="GO" id="GO:0005886">
    <property type="term" value="C:plasma membrane"/>
    <property type="evidence" value="ECO:0007669"/>
    <property type="project" value="UniProtKB-SubCell"/>
</dbReference>
<dbReference type="PROSITE" id="PS50850">
    <property type="entry name" value="MFS"/>
    <property type="match status" value="1"/>
</dbReference>
<dbReference type="PANTHER" id="PTHR42718:SF9">
    <property type="entry name" value="MAJOR FACILITATOR SUPERFAMILY MULTIDRUG TRANSPORTER MFSC"/>
    <property type="match status" value="1"/>
</dbReference>
<gene>
    <name evidence="10" type="ORF">KMZ29_18510</name>
</gene>
<evidence type="ECO:0000256" key="1">
    <source>
        <dbReference type="ARBA" id="ARBA00004651"/>
    </source>
</evidence>
<evidence type="ECO:0000259" key="9">
    <source>
        <dbReference type="PROSITE" id="PS50850"/>
    </source>
</evidence>
<dbReference type="InterPro" id="IPR011701">
    <property type="entry name" value="MFS"/>
</dbReference>
<comment type="subcellular location">
    <subcellularLocation>
        <location evidence="1">Cell membrane</location>
        <topology evidence="1">Multi-pass membrane protein</topology>
    </subcellularLocation>
</comment>
<dbReference type="RefSeq" id="WP_215620571.1">
    <property type="nucleotide sequence ID" value="NZ_CP076134.1"/>
</dbReference>
<dbReference type="SUPFAM" id="SSF103473">
    <property type="entry name" value="MFS general substrate transporter"/>
    <property type="match status" value="1"/>
</dbReference>
<reference evidence="10" key="1">
    <citation type="submission" date="2021-06" db="EMBL/GenBank/DDBJ databases">
        <title>Bradyrhizobium sp. S2-20-1 Genome sequencing.</title>
        <authorList>
            <person name="Jin L."/>
        </authorList>
    </citation>
    <scope>NUCLEOTIDE SEQUENCE</scope>
    <source>
        <strain evidence="10">S2-20-1</strain>
    </source>
</reference>
<evidence type="ECO:0000313" key="10">
    <source>
        <dbReference type="EMBL" id="QWG11709.1"/>
    </source>
</evidence>
<evidence type="ECO:0000256" key="6">
    <source>
        <dbReference type="ARBA" id="ARBA00022989"/>
    </source>
</evidence>
<evidence type="ECO:0000256" key="2">
    <source>
        <dbReference type="ARBA" id="ARBA00008537"/>
    </source>
</evidence>
<dbReference type="Gene3D" id="1.20.1720.10">
    <property type="entry name" value="Multidrug resistance protein D"/>
    <property type="match status" value="1"/>
</dbReference>
<feature type="transmembrane region" description="Helical" evidence="8">
    <location>
        <begin position="279"/>
        <end position="299"/>
    </location>
</feature>
<evidence type="ECO:0000256" key="5">
    <source>
        <dbReference type="ARBA" id="ARBA00022692"/>
    </source>
</evidence>
<dbReference type="InterPro" id="IPR036259">
    <property type="entry name" value="MFS_trans_sf"/>
</dbReference>
<evidence type="ECO:0000313" key="11">
    <source>
        <dbReference type="Proteomes" id="UP000680839"/>
    </source>
</evidence>
<dbReference type="Proteomes" id="UP000680839">
    <property type="component" value="Chromosome"/>
</dbReference>
<feature type="transmembrane region" description="Helical" evidence="8">
    <location>
        <begin position="179"/>
        <end position="200"/>
    </location>
</feature>
<dbReference type="EMBL" id="CP076134">
    <property type="protein sequence ID" value="QWG11709.1"/>
    <property type="molecule type" value="Genomic_DNA"/>
</dbReference>
<name>A0A975NC01_9BRAD</name>
<feature type="transmembrane region" description="Helical" evidence="8">
    <location>
        <begin position="237"/>
        <end position="258"/>
    </location>
</feature>
<dbReference type="InterPro" id="IPR020846">
    <property type="entry name" value="MFS_dom"/>
</dbReference>
<feature type="transmembrane region" description="Helical" evidence="8">
    <location>
        <begin position="116"/>
        <end position="137"/>
    </location>
</feature>
<dbReference type="AlphaFoldDB" id="A0A975NC01"/>
<keyword evidence="7 8" id="KW-0472">Membrane</keyword>
<feature type="transmembrane region" description="Helical" evidence="8">
    <location>
        <begin position="91"/>
        <end position="110"/>
    </location>
</feature>
<dbReference type="Pfam" id="PF07690">
    <property type="entry name" value="MFS_1"/>
    <property type="match status" value="1"/>
</dbReference>
<dbReference type="PANTHER" id="PTHR42718">
    <property type="entry name" value="MAJOR FACILITATOR SUPERFAMILY MULTIDRUG TRANSPORTER MFSC"/>
    <property type="match status" value="1"/>
</dbReference>
<feature type="transmembrane region" description="Helical" evidence="8">
    <location>
        <begin position="61"/>
        <end position="84"/>
    </location>
</feature>
<accession>A0A975NC01</accession>
<feature type="domain" description="Major facilitator superfamily (MFS) profile" evidence="9">
    <location>
        <begin position="25"/>
        <end position="509"/>
    </location>
</feature>
<keyword evidence="6 8" id="KW-1133">Transmembrane helix</keyword>
<evidence type="ECO:0000256" key="7">
    <source>
        <dbReference type="ARBA" id="ARBA00023136"/>
    </source>
</evidence>
<protein>
    <submittedName>
        <fullName evidence="10">DHA2 family efflux MFS transporter permease subunit</fullName>
    </submittedName>
</protein>
<evidence type="ECO:0000256" key="8">
    <source>
        <dbReference type="SAM" id="Phobius"/>
    </source>
</evidence>
<comment type="similarity">
    <text evidence="2">Belongs to the major facilitator superfamily. EmrB family.</text>
</comment>
<dbReference type="GO" id="GO:0022857">
    <property type="term" value="F:transmembrane transporter activity"/>
    <property type="evidence" value="ECO:0007669"/>
    <property type="project" value="InterPro"/>
</dbReference>
<feature type="transmembrane region" description="Helical" evidence="8">
    <location>
        <begin position="149"/>
        <end position="167"/>
    </location>
</feature>
<dbReference type="NCBIfam" id="TIGR00711">
    <property type="entry name" value="efflux_EmrB"/>
    <property type="match status" value="1"/>
</dbReference>
<feature type="transmembrane region" description="Helical" evidence="8">
    <location>
        <begin position="319"/>
        <end position="336"/>
    </location>
</feature>
<keyword evidence="4" id="KW-1003">Cell membrane</keyword>
<evidence type="ECO:0000256" key="4">
    <source>
        <dbReference type="ARBA" id="ARBA00022475"/>
    </source>
</evidence>
<feature type="transmembrane region" description="Helical" evidence="8">
    <location>
        <begin position="343"/>
        <end position="360"/>
    </location>
</feature>
<keyword evidence="5 8" id="KW-0812">Transmembrane</keyword>
<organism evidence="10 11">
    <name type="scientific">Bradyrhizobium sediminis</name>
    <dbReference type="NCBI Taxonomy" id="2840469"/>
    <lineage>
        <taxon>Bacteria</taxon>
        <taxon>Pseudomonadati</taxon>
        <taxon>Pseudomonadota</taxon>
        <taxon>Alphaproteobacteria</taxon>
        <taxon>Hyphomicrobiales</taxon>
        <taxon>Nitrobacteraceae</taxon>
        <taxon>Bradyrhizobium</taxon>
    </lineage>
</organism>
<sequence length="512" mass="55474">MTSSSASIDTEGPARTMSAAQRYLTLATVVLGSSLYGTALLTTSTILPQMQGAMSATQDEIAWAMTFNILATAVVTPMTGWLVSRFGTKRVVVYSIACFTVATMLCGMAQSLEMLVLWRILQGGAGAPVVPLSQSILFDTFPRHQHTMVMSIFGMAVAVAPVFGPIFGGYLAEIHSWRWSFYMLVPIGICATIGMSLTLPSTTRLVKVRFDWTGFLALATALAAVQLVLARGVRLDWFNSTEIVIECLVAAIAFYVFIVHSLGARAPFLNLKLLTDRNYSIGLALVTIYGMLNFTPMVLLPPLLQQHVGFSDALVGQVIGSRGMGMLVGFLAAGFMSRIDPRISMAFGFGLQTVAGLWMLTFDLNVTMEILVINSAIQGLAVGVVWVPITVVAFDTLEAKDYAEASSIFHLLRNIGSSFFISLSIAEIVRTTGANYSRMTEMITPYNRALTTPGLTGAWNFDTVPGLARVAKEIARQSAMIGYLNAFTMYTVTSALAVVFVLMVRRRRTVVS</sequence>
<feature type="transmembrane region" description="Helical" evidence="8">
    <location>
        <begin position="23"/>
        <end position="41"/>
    </location>
</feature>
<feature type="transmembrane region" description="Helical" evidence="8">
    <location>
        <begin position="372"/>
        <end position="394"/>
    </location>
</feature>
<feature type="transmembrane region" description="Helical" evidence="8">
    <location>
        <begin position="482"/>
        <end position="504"/>
    </location>
</feature>
<proteinExistence type="inferred from homology"/>
<evidence type="ECO:0000256" key="3">
    <source>
        <dbReference type="ARBA" id="ARBA00022448"/>
    </source>
</evidence>
<dbReference type="InterPro" id="IPR004638">
    <property type="entry name" value="EmrB-like"/>
</dbReference>